<gene>
    <name evidence="6" type="ORF">SRS1_14307</name>
</gene>
<dbReference type="SUPFAM" id="SSF100950">
    <property type="entry name" value="NagB/RpiA/CoA transferase-like"/>
    <property type="match status" value="1"/>
</dbReference>
<accession>A0A2N8UGL7</accession>
<keyword evidence="6" id="KW-0436">Ligase</keyword>
<evidence type="ECO:0000256" key="2">
    <source>
        <dbReference type="ARBA" id="ARBA00022741"/>
    </source>
</evidence>
<keyword evidence="2" id="KW-0547">Nucleotide-binding</keyword>
<evidence type="ECO:0000256" key="4">
    <source>
        <dbReference type="ARBA" id="ARBA00036539"/>
    </source>
</evidence>
<evidence type="ECO:0000256" key="5">
    <source>
        <dbReference type="ARBA" id="ARBA00038966"/>
    </source>
</evidence>
<dbReference type="GO" id="GO:0030272">
    <property type="term" value="F:5-formyltetrahydrofolate cyclo-ligase activity"/>
    <property type="evidence" value="ECO:0007669"/>
    <property type="project" value="UniProtKB-EC"/>
</dbReference>
<proteinExistence type="inferred from homology"/>
<dbReference type="InterPro" id="IPR037171">
    <property type="entry name" value="NagB/RpiA_transferase-like"/>
</dbReference>
<organism evidence="6 7">
    <name type="scientific">Sporisorium reilianum f. sp. reilianum</name>
    <dbReference type="NCBI Taxonomy" id="72559"/>
    <lineage>
        <taxon>Eukaryota</taxon>
        <taxon>Fungi</taxon>
        <taxon>Dikarya</taxon>
        <taxon>Basidiomycota</taxon>
        <taxon>Ustilaginomycotina</taxon>
        <taxon>Ustilaginomycetes</taxon>
        <taxon>Ustilaginales</taxon>
        <taxon>Ustilaginaceae</taxon>
        <taxon>Sporisorium</taxon>
    </lineage>
</organism>
<evidence type="ECO:0000256" key="3">
    <source>
        <dbReference type="ARBA" id="ARBA00022840"/>
    </source>
</evidence>
<dbReference type="EC" id="6.3.3.2" evidence="5"/>
<comment type="catalytic activity">
    <reaction evidence="4">
        <text>(6S)-5-formyl-5,6,7,8-tetrahydrofolate + ATP = (6R)-5,10-methenyltetrahydrofolate + ADP + phosphate</text>
        <dbReference type="Rhea" id="RHEA:10488"/>
        <dbReference type="ChEBI" id="CHEBI:30616"/>
        <dbReference type="ChEBI" id="CHEBI:43474"/>
        <dbReference type="ChEBI" id="CHEBI:57455"/>
        <dbReference type="ChEBI" id="CHEBI:57457"/>
        <dbReference type="ChEBI" id="CHEBI:456216"/>
        <dbReference type="EC" id="6.3.3.2"/>
    </reaction>
</comment>
<dbReference type="GO" id="GO:0009396">
    <property type="term" value="P:folic acid-containing compound biosynthetic process"/>
    <property type="evidence" value="ECO:0007669"/>
    <property type="project" value="TreeGrafter"/>
</dbReference>
<name>A0A2N8UGL7_9BASI</name>
<evidence type="ECO:0000256" key="1">
    <source>
        <dbReference type="ARBA" id="ARBA00010638"/>
    </source>
</evidence>
<dbReference type="GO" id="GO:0005739">
    <property type="term" value="C:mitochondrion"/>
    <property type="evidence" value="ECO:0007669"/>
    <property type="project" value="TreeGrafter"/>
</dbReference>
<dbReference type="EMBL" id="LT795061">
    <property type="protein sequence ID" value="SJX63553.1"/>
    <property type="molecule type" value="Genomic_DNA"/>
</dbReference>
<evidence type="ECO:0000313" key="7">
    <source>
        <dbReference type="Proteomes" id="UP000239563"/>
    </source>
</evidence>
<dbReference type="Gene3D" id="3.40.50.10420">
    <property type="entry name" value="NagB/RpiA/CoA transferase-like"/>
    <property type="match status" value="1"/>
</dbReference>
<evidence type="ECO:0000313" key="6">
    <source>
        <dbReference type="EMBL" id="SJX63553.1"/>
    </source>
</evidence>
<keyword evidence="3" id="KW-0067">ATP-binding</keyword>
<reference evidence="6 7" key="1">
    <citation type="submission" date="2017-02" db="EMBL/GenBank/DDBJ databases">
        <authorList>
            <person name="Peterson S.W."/>
        </authorList>
    </citation>
    <scope>NUCLEOTIDE SEQUENCE [LARGE SCALE GENOMIC DNA]</scope>
    <source>
        <strain evidence="6 7">SRS1_H2-8</strain>
    </source>
</reference>
<dbReference type="PANTHER" id="PTHR23407:SF1">
    <property type="entry name" value="5-FORMYLTETRAHYDROFOLATE CYCLO-LIGASE"/>
    <property type="match status" value="1"/>
</dbReference>
<dbReference type="InterPro" id="IPR002698">
    <property type="entry name" value="FTHF_cligase"/>
</dbReference>
<protein>
    <recommendedName>
        <fullName evidence="5">5-formyltetrahydrofolate cyclo-ligase</fullName>
        <ecNumber evidence="5">6.3.3.2</ecNumber>
    </recommendedName>
</protein>
<dbReference type="GO" id="GO:0035999">
    <property type="term" value="P:tetrahydrofolate interconversion"/>
    <property type="evidence" value="ECO:0007669"/>
    <property type="project" value="TreeGrafter"/>
</dbReference>
<dbReference type="Pfam" id="PF01812">
    <property type="entry name" value="5-FTHF_cyc-lig"/>
    <property type="match status" value="1"/>
</dbReference>
<dbReference type="PANTHER" id="PTHR23407">
    <property type="entry name" value="ATPASE INHIBITOR/5-FORMYLTETRAHYDROFOLATE CYCLO-LIGASE"/>
    <property type="match status" value="1"/>
</dbReference>
<dbReference type="AlphaFoldDB" id="A0A2N8UGL7"/>
<dbReference type="Proteomes" id="UP000239563">
    <property type="component" value="Chromosome VIII"/>
</dbReference>
<dbReference type="InterPro" id="IPR024185">
    <property type="entry name" value="FTHF_cligase-like_sf"/>
</dbReference>
<dbReference type="GO" id="GO:0005524">
    <property type="term" value="F:ATP binding"/>
    <property type="evidence" value="ECO:0007669"/>
    <property type="project" value="UniProtKB-KW"/>
</dbReference>
<sequence>MASTGAAAATAATALRTAKRQLRKSMAQTLASMRPDEIALQSQKVAEQVLSSQTYARARSISVYIHMDVGEVATDQICRSVLKDGKRLYVPLFASPTAPAVAKGPTVPAATVDAKTEFATDMIMLRLRDVAEYESMAANRWGIREPPLTYADGTIREEALDETTGGDGLDLILAPGVAFDQTGGRLGHGKGYYDRYLTRAEEWANRRGVPAPVTVALALREQLLSSSQRVPADERDRVLDGIISPDGTILPPSSSRWSP</sequence>
<comment type="similarity">
    <text evidence="1">Belongs to the 5-formyltetrahydrofolate cyclo-ligase family.</text>
</comment>